<dbReference type="Pfam" id="PF24681">
    <property type="entry name" value="Kelch_KLHDC2_KLHL20_DRC7"/>
    <property type="match status" value="1"/>
</dbReference>
<evidence type="ECO:0000256" key="1">
    <source>
        <dbReference type="SAM" id="Coils"/>
    </source>
</evidence>
<feature type="compositionally biased region" description="Basic and acidic residues" evidence="2">
    <location>
        <begin position="512"/>
        <end position="524"/>
    </location>
</feature>
<feature type="region of interest" description="Disordered" evidence="2">
    <location>
        <begin position="678"/>
        <end position="706"/>
    </location>
</feature>
<feature type="region of interest" description="Disordered" evidence="2">
    <location>
        <begin position="495"/>
        <end position="579"/>
    </location>
</feature>
<feature type="coiled-coil region" evidence="1">
    <location>
        <begin position="831"/>
        <end position="928"/>
    </location>
</feature>
<feature type="region of interest" description="Disordered" evidence="2">
    <location>
        <begin position="455"/>
        <end position="477"/>
    </location>
</feature>
<name>A0A1G4JFI1_9SACH</name>
<keyword evidence="4" id="KW-1185">Reference proteome</keyword>
<dbReference type="PANTHER" id="PTHR23244:SF456">
    <property type="entry name" value="MULTIPLE EPIDERMAL GROWTH FACTOR-LIKE DOMAINS PROTEIN 8"/>
    <property type="match status" value="1"/>
</dbReference>
<organism evidence="3 4">
    <name type="scientific">Lachancea meyersii CBS 8951</name>
    <dbReference type="NCBI Taxonomy" id="1266667"/>
    <lineage>
        <taxon>Eukaryota</taxon>
        <taxon>Fungi</taxon>
        <taxon>Dikarya</taxon>
        <taxon>Ascomycota</taxon>
        <taxon>Saccharomycotina</taxon>
        <taxon>Saccharomycetes</taxon>
        <taxon>Saccharomycetales</taxon>
        <taxon>Saccharomycetaceae</taxon>
        <taxon>Lachancea</taxon>
    </lineage>
</organism>
<dbReference type="PANTHER" id="PTHR23244">
    <property type="entry name" value="KELCH REPEAT DOMAIN"/>
    <property type="match status" value="1"/>
</dbReference>
<dbReference type="SUPFAM" id="SSF117281">
    <property type="entry name" value="Kelch motif"/>
    <property type="match status" value="1"/>
</dbReference>
<dbReference type="InterPro" id="IPR015915">
    <property type="entry name" value="Kelch-typ_b-propeller"/>
</dbReference>
<dbReference type="AlphaFoldDB" id="A0A1G4JFI1"/>
<evidence type="ECO:0000313" key="3">
    <source>
        <dbReference type="EMBL" id="SCU88816.1"/>
    </source>
</evidence>
<feature type="compositionally biased region" description="Low complexity" evidence="2">
    <location>
        <begin position="27"/>
        <end position="43"/>
    </location>
</feature>
<proteinExistence type="predicted"/>
<reference evidence="4" key="1">
    <citation type="submission" date="2016-03" db="EMBL/GenBank/DDBJ databases">
        <authorList>
            <person name="Devillers Hugo."/>
        </authorList>
    </citation>
    <scope>NUCLEOTIDE SEQUENCE [LARGE SCALE GENOMIC DNA]</scope>
</reference>
<feature type="compositionally biased region" description="Polar residues" evidence="2">
    <location>
        <begin position="561"/>
        <end position="571"/>
    </location>
</feature>
<feature type="region of interest" description="Disordered" evidence="2">
    <location>
        <begin position="612"/>
        <end position="647"/>
    </location>
</feature>
<protein>
    <submittedName>
        <fullName evidence="3">LAME_0E01244g1_1</fullName>
    </submittedName>
</protein>
<gene>
    <name evidence="3" type="ORF">LAME_0E01244G</name>
</gene>
<feature type="compositionally biased region" description="Polar residues" evidence="2">
    <location>
        <begin position="463"/>
        <end position="477"/>
    </location>
</feature>
<keyword evidence="1" id="KW-0175">Coiled coil</keyword>
<feature type="region of interest" description="Disordered" evidence="2">
    <location>
        <begin position="1"/>
        <end position="65"/>
    </location>
</feature>
<dbReference type="OrthoDB" id="45365at2759"/>
<evidence type="ECO:0000256" key="2">
    <source>
        <dbReference type="SAM" id="MobiDB-lite"/>
    </source>
</evidence>
<sequence>MAPFKFSKKSSKEKAKQEPVPPEATVPAKPQPKSQSQPQAQPQAKPPAIPPHNPKRFMQGEKPSISSVPEALATRIYPTPVPSQQRNVSSASALQQADYTPWHRVKLSNSPFPRYRHVASSYTSDQNQIFVIGGLHDQSVYGDTWIISALDEGTKLSSKTIEITESTPPPRVGHASTLCGNAFVTFGGDTHKVNSEGLMDDDVYLFNINSYKWTIPKPVGPRPLGRYGHKISVIATSQLKTKLYVFGGQFDDTYFNDLAVFDLSSFRRPDSRWQFVKPYTFTPPPLTNHTMVSYDFKLWVFGGDTPQGLINDLFLFDPLLNDWRVVQTTGEKPPPVQEHAAVLYGDLMCIVGGKDEQDIYSNDVYFLNMISLKWFKLPLYKMGIPQGRSGHSLTLLPNNKLLIMGGDKFDYSRPDDADFHTSEVDMGCGTILYLLDLTRLRENCPGIYDAVRTDGSRKMREPNTASSQLQNRILSGQQQNILTPFTERYQTPKTEQGGFIPAENHSSPNNDKTVDPQPVRKDQSAADLQAPHDMIKPTSPIPQLKTTQWGGPHSPPPRVVSLSSGNDSELGTSRGHDSQLSYETGEEYGVALVGNSPSRPVVRESIIPESETLENLRDRTAPEDITPKREDFKEAASTPEQERARKLPNETPAQAQVKNVTKDMIDALRVELGELRSEAEKNARSASQRIKELETENDKLKESGSAGSRLVRLQTDFDIAVADKKVHEDRVNEMEDLLSKKFLDVARLHDIIRVQSNKLSTFDDNEIFREKHEELTAKHEQLLKEHEALKAQDREQTKSLHATIEQYNVQLEEFISFKKRGDQAETAAPISDHHQKVINDLRSNLEKLTVEKEANETSRVELSQSLKDLQDKHQELEATVKKLEQNYESSLNSVNYASRALELSQDDLNKYKQENKRLADELEELKYKSNDRRDVSITSNDESIMSVGGGAVGSDSRNDMRDAPYRLKIKDLKAELFIIKQERDSLNENLMELKKKLLNLENEED</sequence>
<feature type="compositionally biased region" description="Basic and acidic residues" evidence="2">
    <location>
        <begin position="678"/>
        <end position="702"/>
    </location>
</feature>
<dbReference type="Gene3D" id="2.120.10.80">
    <property type="entry name" value="Kelch-type beta propeller"/>
    <property type="match status" value="2"/>
</dbReference>
<feature type="coiled-coil region" evidence="1">
    <location>
        <begin position="765"/>
        <end position="792"/>
    </location>
</feature>
<dbReference type="EMBL" id="LT598481">
    <property type="protein sequence ID" value="SCU88816.1"/>
    <property type="molecule type" value="Genomic_DNA"/>
</dbReference>
<evidence type="ECO:0000313" key="4">
    <source>
        <dbReference type="Proteomes" id="UP000191144"/>
    </source>
</evidence>
<dbReference type="Proteomes" id="UP000191144">
    <property type="component" value="Chromosome E"/>
</dbReference>
<feature type="compositionally biased region" description="Basic and acidic residues" evidence="2">
    <location>
        <begin position="614"/>
        <end position="647"/>
    </location>
</feature>
<feature type="coiled-coil region" evidence="1">
    <location>
        <begin position="969"/>
        <end position="1003"/>
    </location>
</feature>
<accession>A0A1G4JFI1</accession>